<name>A0ABV7ARP7_9GAMM</name>
<evidence type="ECO:0000256" key="9">
    <source>
        <dbReference type="RuleBase" id="RU362122"/>
    </source>
</evidence>
<evidence type="ECO:0000256" key="7">
    <source>
        <dbReference type="ARBA" id="ARBA00022989"/>
    </source>
</evidence>
<organism evidence="10 11">
    <name type="scientific">Azotobacter bryophylli</name>
    <dbReference type="NCBI Taxonomy" id="1986537"/>
    <lineage>
        <taxon>Bacteria</taxon>
        <taxon>Pseudomonadati</taxon>
        <taxon>Pseudomonadota</taxon>
        <taxon>Gammaproteobacteria</taxon>
        <taxon>Pseudomonadales</taxon>
        <taxon>Pseudomonadaceae</taxon>
        <taxon>Azotobacter</taxon>
    </lineage>
</organism>
<evidence type="ECO:0000256" key="2">
    <source>
        <dbReference type="ARBA" id="ARBA00008540"/>
    </source>
</evidence>
<dbReference type="InterPro" id="IPR004685">
    <property type="entry name" value="Brnchd-chn_aa_trnsp_Livcs"/>
</dbReference>
<dbReference type="Pfam" id="PF05525">
    <property type="entry name" value="Branch_AA_trans"/>
    <property type="match status" value="1"/>
</dbReference>
<feature type="transmembrane region" description="Helical" evidence="9">
    <location>
        <begin position="193"/>
        <end position="212"/>
    </location>
</feature>
<accession>A0ABV7ARP7</accession>
<sequence>MERLRTADVLALGFMTFSLFLGAGNIIFPPSVGMAAGENVWRVAFGFLITGVGMPLLAVIALARVGGGMDRLTEPLGRFAGLLIAIAIYLSIGPLFATPRTAVVAFEMGMAPFSGNGMWPRLGHSLVFFALSLALALSPGKLVDRMGKLITPVLLIALLILGGGTFLTPVGVIGKSLPAYQDAPMLRGFLDGYLTMDTLGALVFGIVIASAVRDQGITEARLITFYTIIAGLIAAFGLSLIYLALFYLGAKSQNLAGEGLNGVQILSAYTWQTFGFAGKLLLAVAITLACLTTAVGLITACGEFFSSRFAISYRLVVCLVSLFSLWVSNQGLDELIRISTPVLVGLYPLAIVLVGLCLFDRLWLSPRRVFVPVMMVTLIFGVIDAIAAAGFELWIPLFFRHLPLAEQSLGWLLPTALVMLIAAFMDRRLSKEQ</sequence>
<keyword evidence="11" id="KW-1185">Reference proteome</keyword>
<gene>
    <name evidence="10" type="primary">brnQ</name>
    <name evidence="10" type="ORF">ACFOJE_05020</name>
</gene>
<keyword evidence="8 9" id="KW-0472">Membrane</keyword>
<evidence type="ECO:0000256" key="1">
    <source>
        <dbReference type="ARBA" id="ARBA00004651"/>
    </source>
</evidence>
<evidence type="ECO:0000256" key="8">
    <source>
        <dbReference type="ARBA" id="ARBA00023136"/>
    </source>
</evidence>
<feature type="transmembrane region" description="Helical" evidence="9">
    <location>
        <begin position="75"/>
        <end position="98"/>
    </location>
</feature>
<protein>
    <recommendedName>
        <fullName evidence="9">Branched-chain amino acid transport system carrier protein</fullName>
    </recommendedName>
</protein>
<feature type="transmembrane region" description="Helical" evidence="9">
    <location>
        <begin position="118"/>
        <end position="137"/>
    </location>
</feature>
<feature type="transmembrane region" description="Helical" evidence="9">
    <location>
        <begin position="224"/>
        <end position="248"/>
    </location>
</feature>
<feature type="transmembrane region" description="Helical" evidence="9">
    <location>
        <begin position="335"/>
        <end position="359"/>
    </location>
</feature>
<evidence type="ECO:0000256" key="6">
    <source>
        <dbReference type="ARBA" id="ARBA00022970"/>
    </source>
</evidence>
<feature type="transmembrane region" description="Helical" evidence="9">
    <location>
        <begin position="9"/>
        <end position="28"/>
    </location>
</feature>
<dbReference type="Proteomes" id="UP001595457">
    <property type="component" value="Unassembled WGS sequence"/>
</dbReference>
<keyword evidence="3 9" id="KW-0813">Transport</keyword>
<evidence type="ECO:0000256" key="3">
    <source>
        <dbReference type="ARBA" id="ARBA00022448"/>
    </source>
</evidence>
<evidence type="ECO:0000256" key="4">
    <source>
        <dbReference type="ARBA" id="ARBA00022475"/>
    </source>
</evidence>
<evidence type="ECO:0000256" key="5">
    <source>
        <dbReference type="ARBA" id="ARBA00022692"/>
    </source>
</evidence>
<keyword evidence="5 9" id="KW-0812">Transmembrane</keyword>
<keyword evidence="6 9" id="KW-0029">Amino-acid transport</keyword>
<reference evidence="11" key="1">
    <citation type="journal article" date="2019" name="Int. J. Syst. Evol. Microbiol.">
        <title>The Global Catalogue of Microorganisms (GCM) 10K type strain sequencing project: providing services to taxonomists for standard genome sequencing and annotation.</title>
        <authorList>
            <consortium name="The Broad Institute Genomics Platform"/>
            <consortium name="The Broad Institute Genome Sequencing Center for Infectious Disease"/>
            <person name="Wu L."/>
            <person name="Ma J."/>
        </authorList>
    </citation>
    <scope>NUCLEOTIDE SEQUENCE [LARGE SCALE GENOMIC DNA]</scope>
    <source>
        <strain evidence="11">KCTC 62195</strain>
    </source>
</reference>
<dbReference type="PANTHER" id="PTHR30588">
    <property type="entry name" value="BRANCHED-CHAIN AMINO ACID TRANSPORT SYSTEM 2 CARRIER PROTEIN"/>
    <property type="match status" value="1"/>
</dbReference>
<evidence type="ECO:0000313" key="11">
    <source>
        <dbReference type="Proteomes" id="UP001595457"/>
    </source>
</evidence>
<comment type="function">
    <text evidence="9">Component of the transport system for branched-chain amino acids.</text>
</comment>
<feature type="transmembrane region" description="Helical" evidence="9">
    <location>
        <begin position="311"/>
        <end position="329"/>
    </location>
</feature>
<dbReference type="EMBL" id="JBHRSJ010000007">
    <property type="protein sequence ID" value="MFC2971575.1"/>
    <property type="molecule type" value="Genomic_DNA"/>
</dbReference>
<comment type="similarity">
    <text evidence="2 9">Belongs to the branched chain amino acid transporter family.</text>
</comment>
<feature type="transmembrane region" description="Helical" evidence="9">
    <location>
        <begin position="280"/>
        <end position="299"/>
    </location>
</feature>
<proteinExistence type="inferred from homology"/>
<comment type="subcellular location">
    <subcellularLocation>
        <location evidence="9">Cell inner membrane</location>
        <topology evidence="9">Multi-pass membrane protein</topology>
    </subcellularLocation>
    <subcellularLocation>
        <location evidence="1">Cell membrane</location>
        <topology evidence="1">Multi-pass membrane protein</topology>
    </subcellularLocation>
</comment>
<dbReference type="PANTHER" id="PTHR30588:SF0">
    <property type="entry name" value="BRANCHED-CHAIN AMINO ACID PERMEASE BRNQ"/>
    <property type="match status" value="1"/>
</dbReference>
<dbReference type="NCBIfam" id="TIGR00796">
    <property type="entry name" value="livcs"/>
    <property type="match status" value="1"/>
</dbReference>
<feature type="transmembrane region" description="Helical" evidence="9">
    <location>
        <begin position="40"/>
        <end position="63"/>
    </location>
</feature>
<comment type="caution">
    <text evidence="10">The sequence shown here is derived from an EMBL/GenBank/DDBJ whole genome shotgun (WGS) entry which is preliminary data.</text>
</comment>
<keyword evidence="7 9" id="KW-1133">Transmembrane helix</keyword>
<feature type="transmembrane region" description="Helical" evidence="9">
    <location>
        <begin position="149"/>
        <end position="173"/>
    </location>
</feature>
<evidence type="ECO:0000313" key="10">
    <source>
        <dbReference type="EMBL" id="MFC2971575.1"/>
    </source>
</evidence>
<feature type="transmembrane region" description="Helical" evidence="9">
    <location>
        <begin position="371"/>
        <end position="396"/>
    </location>
</feature>
<keyword evidence="4" id="KW-1003">Cell membrane</keyword>
<feature type="transmembrane region" description="Helical" evidence="9">
    <location>
        <begin position="408"/>
        <end position="425"/>
    </location>
</feature>
<dbReference type="RefSeq" id="WP_377813178.1">
    <property type="nucleotide sequence ID" value="NZ_JBHRSJ010000007.1"/>
</dbReference>